<evidence type="ECO:0000256" key="4">
    <source>
        <dbReference type="ARBA" id="ARBA00023002"/>
    </source>
</evidence>
<dbReference type="Proteomes" id="UP000297641">
    <property type="component" value="Unassembled WGS sequence"/>
</dbReference>
<sequence>MENKNWKELLTPLQYQVTREKGTERPFTGEYYAHKEKGTYLCVCCGEKLFSSESKYDSGSGWPSYYEPIRSEVIATGTDKSHGMVRTEIQCQNCGAHLGHVFPDGPKPTGLRYCVNSASLKFQKSE</sequence>
<evidence type="ECO:0000256" key="5">
    <source>
        <dbReference type="ARBA" id="ARBA00048488"/>
    </source>
</evidence>
<dbReference type="GO" id="GO:0030091">
    <property type="term" value="P:protein repair"/>
    <property type="evidence" value="ECO:0007669"/>
    <property type="project" value="InterPro"/>
</dbReference>
<dbReference type="PROSITE" id="PS51790">
    <property type="entry name" value="MSRB"/>
    <property type="match status" value="1"/>
</dbReference>
<feature type="binding site" evidence="6">
    <location>
        <position position="45"/>
    </location>
    <ligand>
        <name>Zn(2+)</name>
        <dbReference type="ChEBI" id="CHEBI:29105"/>
    </ligand>
</feature>
<dbReference type="PANTHER" id="PTHR10173">
    <property type="entry name" value="METHIONINE SULFOXIDE REDUCTASE"/>
    <property type="match status" value="1"/>
</dbReference>
<dbReference type="NCBIfam" id="TIGR00357">
    <property type="entry name" value="peptide-methionine (R)-S-oxide reductase MsrB"/>
    <property type="match status" value="1"/>
</dbReference>
<feature type="binding site" evidence="6">
    <location>
        <position position="94"/>
    </location>
    <ligand>
        <name>Zn(2+)</name>
        <dbReference type="ChEBI" id="CHEBI:29105"/>
    </ligand>
</feature>
<feature type="binding site" evidence="6">
    <location>
        <position position="91"/>
    </location>
    <ligand>
        <name>Zn(2+)</name>
        <dbReference type="ChEBI" id="CHEBI:29105"/>
    </ligand>
</feature>
<reference evidence="8 9" key="1">
    <citation type="journal article" date="2019" name="PLoS Negl. Trop. Dis.">
        <title>Revisiting the worldwide diversity of Leptospira species in the environment.</title>
        <authorList>
            <person name="Vincent A.T."/>
            <person name="Schiettekatte O."/>
            <person name="Bourhy P."/>
            <person name="Veyrier F.J."/>
            <person name="Picardeau M."/>
        </authorList>
    </citation>
    <scope>NUCLEOTIDE SEQUENCE [LARGE SCALE GENOMIC DNA]</scope>
    <source>
        <strain evidence="8 9">201800273</strain>
    </source>
</reference>
<comment type="similarity">
    <text evidence="1 6">Belongs to the MsrB Met sulfoxide reductase family.</text>
</comment>
<keyword evidence="3 6" id="KW-0862">Zinc</keyword>
<dbReference type="AlphaFoldDB" id="A0A7I0HNK0"/>
<dbReference type="InterPro" id="IPR011057">
    <property type="entry name" value="Mss4-like_sf"/>
</dbReference>
<keyword evidence="4 6" id="KW-0560">Oxidoreductase</keyword>
<dbReference type="GO" id="GO:0008270">
    <property type="term" value="F:zinc ion binding"/>
    <property type="evidence" value="ECO:0007669"/>
    <property type="project" value="UniProtKB-UniRule"/>
</dbReference>
<protein>
    <recommendedName>
        <fullName evidence="6">Peptide methionine sulfoxide reductase MsrB</fullName>
        <ecNumber evidence="6">1.8.4.12</ecNumber>
    </recommendedName>
    <alternativeName>
        <fullName evidence="6">Peptide-methionine (R)-S-oxide reductase</fullName>
    </alternativeName>
</protein>
<dbReference type="Pfam" id="PF01641">
    <property type="entry name" value="SelR"/>
    <property type="match status" value="1"/>
</dbReference>
<comment type="catalytic activity">
    <reaction evidence="5 6">
        <text>L-methionyl-[protein] + [thioredoxin]-disulfide + H2O = L-methionyl-(R)-S-oxide-[protein] + [thioredoxin]-dithiol</text>
        <dbReference type="Rhea" id="RHEA:24164"/>
        <dbReference type="Rhea" id="RHEA-COMP:10698"/>
        <dbReference type="Rhea" id="RHEA-COMP:10700"/>
        <dbReference type="Rhea" id="RHEA-COMP:12313"/>
        <dbReference type="Rhea" id="RHEA-COMP:12314"/>
        <dbReference type="ChEBI" id="CHEBI:15377"/>
        <dbReference type="ChEBI" id="CHEBI:16044"/>
        <dbReference type="ChEBI" id="CHEBI:29950"/>
        <dbReference type="ChEBI" id="CHEBI:45764"/>
        <dbReference type="ChEBI" id="CHEBI:50058"/>
        <dbReference type="EC" id="1.8.4.12"/>
    </reaction>
</comment>
<organism evidence="8 9">
    <name type="scientific">Leptospira bouyouniensis</name>
    <dbReference type="NCBI Taxonomy" id="2484911"/>
    <lineage>
        <taxon>Bacteria</taxon>
        <taxon>Pseudomonadati</taxon>
        <taxon>Spirochaetota</taxon>
        <taxon>Spirochaetia</taxon>
        <taxon>Leptospirales</taxon>
        <taxon>Leptospiraceae</taxon>
        <taxon>Leptospira</taxon>
    </lineage>
</organism>
<comment type="caution">
    <text evidence="8">The sequence shown here is derived from an EMBL/GenBank/DDBJ whole genome shotgun (WGS) entry which is preliminary data.</text>
</comment>
<evidence type="ECO:0000256" key="1">
    <source>
        <dbReference type="ARBA" id="ARBA00007174"/>
    </source>
</evidence>
<keyword evidence="2 6" id="KW-0479">Metal-binding</keyword>
<dbReference type="GO" id="GO:0005737">
    <property type="term" value="C:cytoplasm"/>
    <property type="evidence" value="ECO:0007669"/>
    <property type="project" value="TreeGrafter"/>
</dbReference>
<dbReference type="EMBL" id="RQFT01000012">
    <property type="protein sequence ID" value="TGL03252.1"/>
    <property type="molecule type" value="Genomic_DNA"/>
</dbReference>
<dbReference type="EC" id="1.8.4.12" evidence="6"/>
<dbReference type="GO" id="GO:0006979">
    <property type="term" value="P:response to oxidative stress"/>
    <property type="evidence" value="ECO:0007669"/>
    <property type="project" value="InterPro"/>
</dbReference>
<evidence type="ECO:0000313" key="9">
    <source>
        <dbReference type="Proteomes" id="UP000297641"/>
    </source>
</evidence>
<evidence type="ECO:0000313" key="8">
    <source>
        <dbReference type="EMBL" id="TGL03252.1"/>
    </source>
</evidence>
<evidence type="ECO:0000259" key="7">
    <source>
        <dbReference type="PROSITE" id="PS51790"/>
    </source>
</evidence>
<dbReference type="HAMAP" id="MF_01400">
    <property type="entry name" value="MsrB"/>
    <property type="match status" value="1"/>
</dbReference>
<dbReference type="PANTHER" id="PTHR10173:SF52">
    <property type="entry name" value="METHIONINE-R-SULFOXIDE REDUCTASE B1"/>
    <property type="match status" value="1"/>
</dbReference>
<dbReference type="InterPro" id="IPR002579">
    <property type="entry name" value="Met_Sox_Rdtase_MsrB_dom"/>
</dbReference>
<dbReference type="Gene3D" id="2.170.150.20">
    <property type="entry name" value="Peptide methionine sulfoxide reductase"/>
    <property type="match status" value="1"/>
</dbReference>
<evidence type="ECO:0000256" key="6">
    <source>
        <dbReference type="HAMAP-Rule" id="MF_01400"/>
    </source>
</evidence>
<comment type="cofactor">
    <cofactor evidence="6">
        <name>Zn(2+)</name>
        <dbReference type="ChEBI" id="CHEBI:29105"/>
    </cofactor>
    <text evidence="6">Binds 1 zinc ion per subunit. The zinc ion is important for the structural integrity of the protein.</text>
</comment>
<evidence type="ECO:0000256" key="3">
    <source>
        <dbReference type="ARBA" id="ARBA00022833"/>
    </source>
</evidence>
<dbReference type="RefSeq" id="WP_135771690.1">
    <property type="nucleotide sequence ID" value="NZ_RQFT01000012.1"/>
</dbReference>
<feature type="domain" description="MsrB" evidence="7">
    <location>
        <begin position="3"/>
        <end position="125"/>
    </location>
</feature>
<proteinExistence type="inferred from homology"/>
<name>A0A7I0HNK0_9LEPT</name>
<gene>
    <name evidence="6 8" type="primary">msrB</name>
    <name evidence="8" type="ORF">EHQ43_15805</name>
</gene>
<dbReference type="InterPro" id="IPR028427">
    <property type="entry name" value="Met_Sox_Rdtase_MsrB"/>
</dbReference>
<dbReference type="GO" id="GO:0033743">
    <property type="term" value="F:peptide-methionine (R)-S-oxide reductase activity"/>
    <property type="evidence" value="ECO:0007669"/>
    <property type="project" value="UniProtKB-UniRule"/>
</dbReference>
<feature type="active site" description="Nucleophile" evidence="6">
    <location>
        <position position="114"/>
    </location>
</feature>
<feature type="binding site" evidence="6">
    <location>
        <position position="42"/>
    </location>
    <ligand>
        <name>Zn(2+)</name>
        <dbReference type="ChEBI" id="CHEBI:29105"/>
    </ligand>
</feature>
<dbReference type="FunFam" id="2.170.150.20:FF:000001">
    <property type="entry name" value="Peptide methionine sulfoxide reductase MsrB"/>
    <property type="match status" value="1"/>
</dbReference>
<accession>A0A7I0HNK0</accession>
<dbReference type="SUPFAM" id="SSF51316">
    <property type="entry name" value="Mss4-like"/>
    <property type="match status" value="1"/>
</dbReference>
<evidence type="ECO:0000256" key="2">
    <source>
        <dbReference type="ARBA" id="ARBA00022723"/>
    </source>
</evidence>